<evidence type="ECO:0000313" key="1">
    <source>
        <dbReference type="EMBL" id="KAB1254080.1"/>
    </source>
</evidence>
<sequence>MSSRPCRRAAPLASPLPFSGAFQLRGPVVGADFQSTHPPCTLAPGKRELGLKSRAPGGVHVASFVEGCEARREAAGTVRSTLQTCCGIAAVEKRWPRLSCTRNPGRLCLPFGASGSSEVRPQGPQTHKPAVICSPAGSLQLREEGCGAGRTGSVWTGRNQQNSVSETMAAGDTACGWTGNYFLGLEDGVWAKRRERGRWAGGSSTATTPGNNVTHCAQCIPFNISFNRRLHKEGALIAQVGSERLSDLPQFGRVPNSAGTDTKCHSTALPLAVFSVKQERRRGHRPRVFLLSSCSMSHEESHLAVIMQMSTRASPLMRTSCSPAWTRKTADFWTLPAQGACHKAPPGEERKLTQRSGEDLATNIDHLALSVGQNLASGLQPRCCRLELGHPRTWLGLKDVLLSSLMGSLAGSAADNMGNARGREIDRQIDRQSLPPSASPLCQHTQDSSREHAAGLALVVHVVRERQLENRHWMLATGSFLKNSWVPVLHVEMENEAAPHGSWFSRLRLHLGTEQGWKGLYSGPVKMDRRGTTRQWAQQTWPLLANADTHVQRGLHELPSSCHHGHEVSGNGPDFCLVHEGTGTQRVAVISVKGSSWASIKPRAVTPIAEWMKTCQRKPGHVQGHETHPGWDVSWVPPDLLSWLDSQLSTCGHPRAQQDQGWKLSPLTWPCSILSDTILGTEDTVVRTRPLPLPLSFLRSPSVCVQELQALSPAVEEAASSPSPLQRRGCAEQFPRLEDSTVHSQDPAQAC</sequence>
<proteinExistence type="predicted"/>
<comment type="caution">
    <text evidence="1">The sequence shown here is derived from an EMBL/GenBank/DDBJ whole genome shotgun (WGS) entry which is preliminary data.</text>
</comment>
<name>A0A5N4C5C8_CAMDR</name>
<evidence type="ECO:0000313" key="2">
    <source>
        <dbReference type="Proteomes" id="UP000299084"/>
    </source>
</evidence>
<dbReference type="AlphaFoldDB" id="A0A5N4C5C8"/>
<dbReference type="EMBL" id="JWIN03000035">
    <property type="protein sequence ID" value="KAB1254080.1"/>
    <property type="molecule type" value="Genomic_DNA"/>
</dbReference>
<gene>
    <name evidence="1" type="ORF">Cadr_000027158</name>
</gene>
<reference evidence="1 2" key="1">
    <citation type="journal article" date="2019" name="Mol. Ecol. Resour.">
        <title>Improving Illumina assemblies with Hi-C and long reads: an example with the North African dromedary.</title>
        <authorList>
            <person name="Elbers J.P."/>
            <person name="Rogers M.F."/>
            <person name="Perelman P.L."/>
            <person name="Proskuryakova A.A."/>
            <person name="Serdyukova N.A."/>
            <person name="Johnson W.E."/>
            <person name="Horin P."/>
            <person name="Corander J."/>
            <person name="Murphy D."/>
            <person name="Burger P.A."/>
        </authorList>
    </citation>
    <scope>NUCLEOTIDE SEQUENCE [LARGE SCALE GENOMIC DNA]</scope>
    <source>
        <strain evidence="1">Drom800</strain>
        <tissue evidence="1">Blood</tissue>
    </source>
</reference>
<dbReference type="Proteomes" id="UP000299084">
    <property type="component" value="Unassembled WGS sequence"/>
</dbReference>
<accession>A0A5N4C5C8</accession>
<organism evidence="1 2">
    <name type="scientific">Camelus dromedarius</name>
    <name type="common">Dromedary</name>
    <name type="synonym">Arabian camel</name>
    <dbReference type="NCBI Taxonomy" id="9838"/>
    <lineage>
        <taxon>Eukaryota</taxon>
        <taxon>Metazoa</taxon>
        <taxon>Chordata</taxon>
        <taxon>Craniata</taxon>
        <taxon>Vertebrata</taxon>
        <taxon>Euteleostomi</taxon>
        <taxon>Mammalia</taxon>
        <taxon>Eutheria</taxon>
        <taxon>Laurasiatheria</taxon>
        <taxon>Artiodactyla</taxon>
        <taxon>Tylopoda</taxon>
        <taxon>Camelidae</taxon>
        <taxon>Camelus</taxon>
    </lineage>
</organism>
<protein>
    <submittedName>
        <fullName evidence="1">Uncharacterized protein</fullName>
    </submittedName>
</protein>
<keyword evidence="2" id="KW-1185">Reference proteome</keyword>